<dbReference type="Proteomes" id="UP000265618">
    <property type="component" value="Unassembled WGS sequence"/>
</dbReference>
<protein>
    <submittedName>
        <fullName evidence="1">Uncharacterized protein</fullName>
    </submittedName>
</protein>
<comment type="caution">
    <text evidence="1">The sequence shown here is derived from an EMBL/GenBank/DDBJ whole genome shotgun (WGS) entry which is preliminary data.</text>
</comment>
<organism evidence="1 2">
    <name type="scientific">Kipferlia bialata</name>
    <dbReference type="NCBI Taxonomy" id="797122"/>
    <lineage>
        <taxon>Eukaryota</taxon>
        <taxon>Metamonada</taxon>
        <taxon>Carpediemonas-like organisms</taxon>
        <taxon>Kipferlia</taxon>
    </lineage>
</organism>
<evidence type="ECO:0000313" key="1">
    <source>
        <dbReference type="EMBL" id="GIQ91122.1"/>
    </source>
</evidence>
<reference evidence="1 2" key="1">
    <citation type="journal article" date="2018" name="PLoS ONE">
        <title>The draft genome of Kipferlia bialata reveals reductive genome evolution in fornicate parasites.</title>
        <authorList>
            <person name="Tanifuji G."/>
            <person name="Takabayashi S."/>
            <person name="Kume K."/>
            <person name="Takagi M."/>
            <person name="Nakayama T."/>
            <person name="Kamikawa R."/>
            <person name="Inagaki Y."/>
            <person name="Hashimoto T."/>
        </authorList>
    </citation>
    <scope>NUCLEOTIDE SEQUENCE [LARGE SCALE GENOMIC DNA]</scope>
    <source>
        <strain evidence="1">NY0173</strain>
    </source>
</reference>
<dbReference type="AlphaFoldDB" id="A0A9K3GQ06"/>
<gene>
    <name evidence="1" type="ORF">KIPB_014224</name>
</gene>
<evidence type="ECO:0000313" key="2">
    <source>
        <dbReference type="Proteomes" id="UP000265618"/>
    </source>
</evidence>
<accession>A0A9K3GQ06</accession>
<name>A0A9K3GQ06_9EUKA</name>
<keyword evidence="2" id="KW-1185">Reference proteome</keyword>
<proteinExistence type="predicted"/>
<dbReference type="EMBL" id="BDIP01007188">
    <property type="protein sequence ID" value="GIQ91122.1"/>
    <property type="molecule type" value="Genomic_DNA"/>
</dbReference>
<feature type="non-terminal residue" evidence="1">
    <location>
        <position position="1"/>
    </location>
</feature>
<sequence length="86" mass="9830">SEDMSDSAFRGAYEQLSMWTGDLQSCARDYAVAVEDYDEFKAHYVRKPFLGRDHRQNTQTAFAGTLSLCNNLLTTDDFVSNPVRRQ</sequence>